<evidence type="ECO:0000313" key="5">
    <source>
        <dbReference type="Proteomes" id="UP000001745"/>
    </source>
</evidence>
<dbReference type="InterPro" id="IPR006600">
    <property type="entry name" value="HTH_CenpB_DNA-bd_dom"/>
</dbReference>
<proteinExistence type="predicted"/>
<dbReference type="Proteomes" id="UP000001745">
    <property type="component" value="Unassembled WGS sequence"/>
</dbReference>
<feature type="chain" id="PRO_5002875298" description="HTH CENPB-type domain-containing protein" evidence="2">
    <location>
        <begin position="24"/>
        <end position="234"/>
    </location>
</feature>
<evidence type="ECO:0000256" key="1">
    <source>
        <dbReference type="ARBA" id="ARBA00023125"/>
    </source>
</evidence>
<keyword evidence="2" id="KW-0732">Signal</keyword>
<dbReference type="VEuPathDB" id="FungiDB:TSTA_049040"/>
<dbReference type="HOGENOM" id="CLU_1185714_0_0_1"/>
<dbReference type="InParanoid" id="B8ML48"/>
<dbReference type="OrthoDB" id="4225981at2759"/>
<dbReference type="Pfam" id="PF03221">
    <property type="entry name" value="HTH_Tnp_Tc5"/>
    <property type="match status" value="1"/>
</dbReference>
<gene>
    <name evidence="4" type="ORF">TSTA_049040</name>
</gene>
<feature type="signal peptide" evidence="2">
    <location>
        <begin position="1"/>
        <end position="23"/>
    </location>
</feature>
<name>B8ML48_TALSN</name>
<sequence length="234" mass="27109">MYAKVWNLLSLLLFLSSSKYRKGGRLSFSPYSVDPSLKCVARSDWLIVSLKGNEYNPEEDKLIVLRYTFMKERKALSKYDTVPSFTAWCTEPPDARYRVKTRKTIQISKRDKSVKMGAIEDAIEYLNFLEEDKQMNSTLTAKMFGVNCSTLSRRYRGVTGSKEEQYNNQRLLNNQQSQKLVQWIDMLCEHGIPPTPSMIANFAHKITSRKPGKSWVSRWLEASKCVDFSLFYGH</sequence>
<organism evidence="4 5">
    <name type="scientific">Talaromyces stipitatus (strain ATCC 10500 / CBS 375.48 / QM 6759 / NRRL 1006)</name>
    <name type="common">Penicillium stipitatum</name>
    <dbReference type="NCBI Taxonomy" id="441959"/>
    <lineage>
        <taxon>Eukaryota</taxon>
        <taxon>Fungi</taxon>
        <taxon>Dikarya</taxon>
        <taxon>Ascomycota</taxon>
        <taxon>Pezizomycotina</taxon>
        <taxon>Eurotiomycetes</taxon>
        <taxon>Eurotiomycetidae</taxon>
        <taxon>Eurotiales</taxon>
        <taxon>Trichocomaceae</taxon>
        <taxon>Talaromyces</taxon>
        <taxon>Talaromyces sect. Talaromyces</taxon>
    </lineage>
</organism>
<dbReference type="EMBL" id="EQ962657">
    <property type="protein sequence ID" value="EED15464.1"/>
    <property type="molecule type" value="Genomic_DNA"/>
</dbReference>
<dbReference type="RefSeq" id="XP_002485417.1">
    <property type="nucleotide sequence ID" value="XM_002485372.1"/>
</dbReference>
<protein>
    <recommendedName>
        <fullName evidence="3">HTH CENPB-type domain-containing protein</fullName>
    </recommendedName>
</protein>
<keyword evidence="1" id="KW-0238">DNA-binding</keyword>
<keyword evidence="5" id="KW-1185">Reference proteome</keyword>
<dbReference type="GO" id="GO:0003677">
    <property type="term" value="F:DNA binding"/>
    <property type="evidence" value="ECO:0007669"/>
    <property type="project" value="UniProtKB-KW"/>
</dbReference>
<evidence type="ECO:0000259" key="3">
    <source>
        <dbReference type="PROSITE" id="PS51253"/>
    </source>
</evidence>
<feature type="domain" description="HTH CENPB-type" evidence="3">
    <location>
        <begin position="164"/>
        <end position="229"/>
    </location>
</feature>
<reference evidence="5" key="1">
    <citation type="journal article" date="2015" name="Genome Announc.">
        <title>Genome sequence of the AIDS-associated pathogen Penicillium marneffei (ATCC18224) and its near taxonomic relative Talaromyces stipitatus (ATCC10500).</title>
        <authorList>
            <person name="Nierman W.C."/>
            <person name="Fedorova-Abrams N.D."/>
            <person name="Andrianopoulos A."/>
        </authorList>
    </citation>
    <scope>NUCLEOTIDE SEQUENCE [LARGE SCALE GENOMIC DNA]</scope>
    <source>
        <strain evidence="5">ATCC 10500 / CBS 375.48 / QM 6759 / NRRL 1006</strain>
    </source>
</reference>
<dbReference type="AlphaFoldDB" id="B8ML48"/>
<evidence type="ECO:0000256" key="2">
    <source>
        <dbReference type="SAM" id="SignalP"/>
    </source>
</evidence>
<dbReference type="PhylomeDB" id="B8ML48"/>
<accession>B8ML48</accession>
<dbReference type="GeneID" id="8100620"/>
<dbReference type="PROSITE" id="PS51253">
    <property type="entry name" value="HTH_CENPB"/>
    <property type="match status" value="1"/>
</dbReference>
<evidence type="ECO:0000313" key="4">
    <source>
        <dbReference type="EMBL" id="EED15464.1"/>
    </source>
</evidence>